<sequence length="293" mass="32636">MKELVTREERKEFIDKFDNFLFDCDGVLWEGTKLIPGVEKAMEELRSKGKNIYFVTNNSTKSRKSFLKKLQDFGIQASLHEIFSSAFATAAYLKQVVHFPPEKKVYIVGMEGIRDELNAEGIRTCGAEEDAHAVFDSEPIPDDPEVGAVVIGLDLHVNYTKYAKAFTYLKRNPGCRFILTNGDTTFPTHGMIVPGAGSIAMPIIKALNREPEAVLGKPAQNMLETIFAEYDLQPCKTVMIGDRLDTDIDFGNQGGIETLCVLTGITTKEEMLSPTNKIKPTYYIPSFSDLASE</sequence>
<dbReference type="Gene3D" id="3.40.50.1000">
    <property type="entry name" value="HAD superfamily/HAD-like"/>
    <property type="match status" value="2"/>
</dbReference>
<dbReference type="InterPro" id="IPR006357">
    <property type="entry name" value="HAD-SF_hydro_IIA"/>
</dbReference>
<evidence type="ECO:0000256" key="3">
    <source>
        <dbReference type="ARBA" id="ARBA00066659"/>
    </source>
</evidence>
<evidence type="ECO:0000256" key="6">
    <source>
        <dbReference type="PIRSR" id="PIRSR000915-1"/>
    </source>
</evidence>
<evidence type="ECO:0000313" key="9">
    <source>
        <dbReference type="EMBL" id="KAI9256571.1"/>
    </source>
</evidence>
<feature type="binding site" evidence="8">
    <location>
        <position position="25"/>
    </location>
    <ligand>
        <name>Mg(2+)</name>
        <dbReference type="ChEBI" id="CHEBI:18420"/>
    </ligand>
</feature>
<dbReference type="InterPro" id="IPR036412">
    <property type="entry name" value="HAD-like_sf"/>
</dbReference>
<evidence type="ECO:0000256" key="7">
    <source>
        <dbReference type="PIRSR" id="PIRSR000915-2"/>
    </source>
</evidence>
<evidence type="ECO:0000256" key="5">
    <source>
        <dbReference type="PIRNR" id="PIRNR000915"/>
    </source>
</evidence>
<dbReference type="PIRSF" id="PIRSF000915">
    <property type="entry name" value="PGP-type_phosphatase"/>
    <property type="match status" value="1"/>
</dbReference>
<dbReference type="GO" id="GO:0008967">
    <property type="term" value="F:phosphoglycolate phosphatase activity"/>
    <property type="evidence" value="ECO:0007669"/>
    <property type="project" value="TreeGrafter"/>
</dbReference>
<dbReference type="NCBIfam" id="TIGR01452">
    <property type="entry name" value="PGP_euk"/>
    <property type="match status" value="1"/>
</dbReference>
<dbReference type="Pfam" id="PF13344">
    <property type="entry name" value="Hydrolase_6"/>
    <property type="match status" value="1"/>
</dbReference>
<reference evidence="9" key="2">
    <citation type="submission" date="2023-02" db="EMBL/GenBank/DDBJ databases">
        <authorList>
            <consortium name="DOE Joint Genome Institute"/>
            <person name="Mondo S.J."/>
            <person name="Chang Y."/>
            <person name="Wang Y."/>
            <person name="Ahrendt S."/>
            <person name="Andreopoulos W."/>
            <person name="Barry K."/>
            <person name="Beard J."/>
            <person name="Benny G.L."/>
            <person name="Blankenship S."/>
            <person name="Bonito G."/>
            <person name="Cuomo C."/>
            <person name="Desiro A."/>
            <person name="Gervers K.A."/>
            <person name="Hundley H."/>
            <person name="Kuo A."/>
            <person name="LaButti K."/>
            <person name="Lang B.F."/>
            <person name="Lipzen A."/>
            <person name="O'Donnell K."/>
            <person name="Pangilinan J."/>
            <person name="Reynolds N."/>
            <person name="Sandor L."/>
            <person name="Smith M.W."/>
            <person name="Tsang A."/>
            <person name="Grigoriev I.V."/>
            <person name="Stajich J.E."/>
            <person name="Spatafora J.W."/>
        </authorList>
    </citation>
    <scope>NUCLEOTIDE SEQUENCE</scope>
    <source>
        <strain evidence="9">RSA 2281</strain>
    </source>
</reference>
<dbReference type="PANTHER" id="PTHR19288:SF46">
    <property type="entry name" value="HALOACID DEHALOGENASE-LIKE HYDROLASE DOMAIN-CONTAINING PROTEIN 2"/>
    <property type="match status" value="1"/>
</dbReference>
<dbReference type="InterPro" id="IPR023214">
    <property type="entry name" value="HAD_sf"/>
</dbReference>
<dbReference type="NCBIfam" id="TIGR01460">
    <property type="entry name" value="HAD-SF-IIA"/>
    <property type="match status" value="1"/>
</dbReference>
<keyword evidence="8" id="KW-0460">Magnesium</keyword>
<dbReference type="GO" id="GO:0005737">
    <property type="term" value="C:cytoplasm"/>
    <property type="evidence" value="ECO:0007669"/>
    <property type="project" value="TreeGrafter"/>
</dbReference>
<keyword evidence="10" id="KW-1185">Reference proteome</keyword>
<dbReference type="FunFam" id="3.40.50.1000:FF:000039">
    <property type="entry name" value="Phosphoglycolate phosphatase"/>
    <property type="match status" value="1"/>
</dbReference>
<dbReference type="GO" id="GO:0046872">
    <property type="term" value="F:metal ion binding"/>
    <property type="evidence" value="ECO:0007669"/>
    <property type="project" value="UniProtKB-KW"/>
</dbReference>
<feature type="binding site" evidence="8">
    <location>
        <position position="242"/>
    </location>
    <ligand>
        <name>Mg(2+)</name>
        <dbReference type="ChEBI" id="CHEBI:18420"/>
    </ligand>
</feature>
<dbReference type="Proteomes" id="UP001209540">
    <property type="component" value="Unassembled WGS sequence"/>
</dbReference>
<feature type="active site" description="Nucleophile" evidence="6">
    <location>
        <position position="23"/>
    </location>
</feature>
<dbReference type="Pfam" id="PF13242">
    <property type="entry name" value="Hydrolase_like"/>
    <property type="match status" value="1"/>
</dbReference>
<dbReference type="InterPro" id="IPR006349">
    <property type="entry name" value="PGP_euk"/>
</dbReference>
<comment type="cofactor">
    <cofactor evidence="8">
        <name>Mg(2+)</name>
        <dbReference type="ChEBI" id="CHEBI:18420"/>
    </cofactor>
    <text evidence="8">Divalent metal ions. Mg(2+) is the most effective.</text>
</comment>
<dbReference type="GO" id="GO:0004035">
    <property type="term" value="F:alkaline phosphatase activity"/>
    <property type="evidence" value="ECO:0007669"/>
    <property type="project" value="UniProtKB-ARBA"/>
</dbReference>
<feature type="active site" description="Nucleophile" evidence="6">
    <location>
        <position position="25"/>
    </location>
</feature>
<dbReference type="EMBL" id="JAIXMP010000021">
    <property type="protein sequence ID" value="KAI9256571.1"/>
    <property type="molecule type" value="Genomic_DNA"/>
</dbReference>
<evidence type="ECO:0000256" key="8">
    <source>
        <dbReference type="PIRSR" id="PIRSR000915-3"/>
    </source>
</evidence>
<keyword evidence="8" id="KW-0479">Metal-binding</keyword>
<feature type="binding site" evidence="7">
    <location>
        <position position="217"/>
    </location>
    <ligand>
        <name>substrate</name>
    </ligand>
</feature>
<dbReference type="AlphaFoldDB" id="A0AAD5JVL7"/>
<keyword evidence="1 5" id="KW-0378">Hydrolase</keyword>
<organism evidence="9 10">
    <name type="scientific">Phascolomyces articulosus</name>
    <dbReference type="NCBI Taxonomy" id="60185"/>
    <lineage>
        <taxon>Eukaryota</taxon>
        <taxon>Fungi</taxon>
        <taxon>Fungi incertae sedis</taxon>
        <taxon>Mucoromycota</taxon>
        <taxon>Mucoromycotina</taxon>
        <taxon>Mucoromycetes</taxon>
        <taxon>Mucorales</taxon>
        <taxon>Lichtheimiaceae</taxon>
        <taxon>Phascolomyces</taxon>
    </lineage>
</organism>
<dbReference type="SUPFAM" id="SSF56784">
    <property type="entry name" value="HAD-like"/>
    <property type="match status" value="1"/>
</dbReference>
<evidence type="ECO:0000256" key="2">
    <source>
        <dbReference type="ARBA" id="ARBA00050247"/>
    </source>
</evidence>
<comment type="catalytic activity">
    <reaction evidence="2 5">
        <text>4-nitrophenyl phosphate + H2O = 4-nitrophenol + phosphate + H(+)</text>
        <dbReference type="Rhea" id="RHEA:21664"/>
        <dbReference type="ChEBI" id="CHEBI:15377"/>
        <dbReference type="ChEBI" id="CHEBI:15378"/>
        <dbReference type="ChEBI" id="CHEBI:43474"/>
        <dbReference type="ChEBI" id="CHEBI:57917"/>
        <dbReference type="ChEBI" id="CHEBI:61146"/>
        <dbReference type="EC" id="3.1.3.41"/>
    </reaction>
</comment>
<evidence type="ECO:0000256" key="1">
    <source>
        <dbReference type="ARBA" id="ARBA00022801"/>
    </source>
</evidence>
<feature type="binding site" evidence="8">
    <location>
        <position position="23"/>
    </location>
    <ligand>
        <name>Mg(2+)</name>
        <dbReference type="ChEBI" id="CHEBI:18420"/>
    </ligand>
</feature>
<protein>
    <recommendedName>
        <fullName evidence="4 5">4-nitrophenylphosphatase</fullName>
        <shortName evidence="5">PNPPase</shortName>
        <ecNumber evidence="3 5">3.1.3.41</ecNumber>
    </recommendedName>
</protein>
<dbReference type="EC" id="3.1.3.41" evidence="3 5"/>
<reference evidence="9" key="1">
    <citation type="journal article" date="2022" name="IScience">
        <title>Evolution of zygomycete secretomes and the origins of terrestrial fungal ecologies.</title>
        <authorList>
            <person name="Chang Y."/>
            <person name="Wang Y."/>
            <person name="Mondo S."/>
            <person name="Ahrendt S."/>
            <person name="Andreopoulos W."/>
            <person name="Barry K."/>
            <person name="Beard J."/>
            <person name="Benny G.L."/>
            <person name="Blankenship S."/>
            <person name="Bonito G."/>
            <person name="Cuomo C."/>
            <person name="Desiro A."/>
            <person name="Gervers K.A."/>
            <person name="Hundley H."/>
            <person name="Kuo A."/>
            <person name="LaButti K."/>
            <person name="Lang B.F."/>
            <person name="Lipzen A."/>
            <person name="O'Donnell K."/>
            <person name="Pangilinan J."/>
            <person name="Reynolds N."/>
            <person name="Sandor L."/>
            <person name="Smith M.E."/>
            <person name="Tsang A."/>
            <person name="Grigoriev I.V."/>
            <person name="Stajich J.E."/>
            <person name="Spatafora J.W."/>
        </authorList>
    </citation>
    <scope>NUCLEOTIDE SEQUENCE</scope>
    <source>
        <strain evidence="9">RSA 2281</strain>
    </source>
</reference>
<dbReference type="PANTHER" id="PTHR19288">
    <property type="entry name" value="4-NITROPHENYLPHOSPHATASE-RELATED"/>
    <property type="match status" value="1"/>
</dbReference>
<gene>
    <name evidence="9" type="ORF">BDA99DRAFT_516796</name>
</gene>
<comment type="caution">
    <text evidence="9">The sequence shown here is derived from an EMBL/GenBank/DDBJ whole genome shotgun (WGS) entry which is preliminary data.</text>
</comment>
<evidence type="ECO:0000313" key="10">
    <source>
        <dbReference type="Proteomes" id="UP001209540"/>
    </source>
</evidence>
<accession>A0AAD5JVL7</accession>
<name>A0AAD5JVL7_9FUNG</name>
<evidence type="ECO:0000256" key="4">
    <source>
        <dbReference type="ARBA" id="ARBA00069197"/>
    </source>
</evidence>
<proteinExistence type="predicted"/>